<keyword evidence="2" id="KW-1133">Transmembrane helix</keyword>
<feature type="signal peptide" evidence="3">
    <location>
        <begin position="1"/>
        <end position="17"/>
    </location>
</feature>
<evidence type="ECO:0000256" key="3">
    <source>
        <dbReference type="SAM" id="SignalP"/>
    </source>
</evidence>
<dbReference type="RefSeq" id="WP_249657724.1">
    <property type="nucleotide sequence ID" value="NZ_JAMFMA010000002.1"/>
</dbReference>
<dbReference type="Gene3D" id="2.60.40.10">
    <property type="entry name" value="Immunoglobulins"/>
    <property type="match status" value="1"/>
</dbReference>
<dbReference type="Pfam" id="PF07495">
    <property type="entry name" value="Y_Y_Y"/>
    <property type="match status" value="1"/>
</dbReference>
<feature type="chain" id="PRO_5047214525" evidence="3">
    <location>
        <begin position="18"/>
        <end position="937"/>
    </location>
</feature>
<feature type="domain" description="HTH luxR-type" evidence="4">
    <location>
        <begin position="877"/>
        <end position="934"/>
    </location>
</feature>
<dbReference type="InterPro" id="IPR000792">
    <property type="entry name" value="Tscrpt_reg_LuxR_C"/>
</dbReference>
<dbReference type="InterPro" id="IPR015943">
    <property type="entry name" value="WD40/YVTN_repeat-like_dom_sf"/>
</dbReference>
<evidence type="ECO:0000259" key="4">
    <source>
        <dbReference type="SMART" id="SM00421"/>
    </source>
</evidence>
<dbReference type="InterPro" id="IPR036388">
    <property type="entry name" value="WH-like_DNA-bd_sf"/>
</dbReference>
<sequence>MIRPKFAFLVISLVCFAQGISQEIPPIQNFSPSDYHAESQNWDLDQGDDKVIYVANNRGLLEYNGAKWTLYPSPNESIIRSLKIVGDRIYTGCYMEFGYWERNKFNVLEYTSLSSNLSDTILEDEEFWQILDFGERMVFQSHYRIYTYNLETNTASIIKSEAFIPKAFPIENTVYFQKLNEGVFKIENGQELLVLADEILQSEEIINLFQENGSLVFLTRNKGFYKFEDNSLSKWETEASPLLDQISLYSGARLSNGNLALGTISHGLILMDSEGTIIQHIDQLKGLQNNTVLSLFEDLENNIWLGLDVGVTSVNATSPYHVYLDREGLVGSVYAAAVTNDILYLGTNQGLFYKTLTNDSDFTFMEGTEGQVWSLENIHGTLFCGHHNGTFIIQNTSISKIDGTQGTWKIGTLDNHPNRLIQGNYDGLYTLEKRNGNWELRNKINGFDNSSRQFEVFDNNIFVNHEYKGLYKLQLDDAFENVVQLHIDETIKSSNSGIVKYQDELIYGYKNGVLKYDWDNDKFNKDSFLSPLFEHDEYVSGKLINDAANNRLWTFTNSSIGYVSKDGLDGTPQINQIPLSEDMRDGIIGYESVEPISNGMYLIGARSGYFTIDLNAIQDQEFEVQLDKIALAGKNTGLTNDSLLELTNAGDFDSDHNNLTVSFHAASYKKFQRPYYQYKLENIYDNWSNWSLDHEVTFENLPPGNYSFKVRAKVGDNLSKNTASYSFKIARPWYKSNLFILLYIISGVLGSIAIHSSYRRYYHRKQKKIIERNKRELELAKANSEKEIVKLKNQQLKDEFKSKSNELAASTMSIIKKNELLAKIKNQLVSDVEDKNSVKHIVNVIDKNLNQNDDWEMFKEAFNNADRKFLKKLKKAHPNLSPNDIRLCAYLRLNLSSKEIAPMFNISPRSVEIKRYRLRKKMDLQHDENLVDYILKL</sequence>
<reference evidence="5 6" key="1">
    <citation type="submission" date="2022-05" db="EMBL/GenBank/DDBJ databases">
        <authorList>
            <person name="Park J.-S."/>
        </authorList>
    </citation>
    <scope>NUCLEOTIDE SEQUENCE [LARGE SCALE GENOMIC DNA]</scope>
    <source>
        <strain evidence="5 6">2012CJ35-5</strain>
    </source>
</reference>
<protein>
    <submittedName>
        <fullName evidence="5">LuxR C-terminal-related transcriptional regulator</fullName>
    </submittedName>
</protein>
<evidence type="ECO:0000256" key="1">
    <source>
        <dbReference type="SAM" id="Coils"/>
    </source>
</evidence>
<dbReference type="Gene3D" id="2.130.10.10">
    <property type="entry name" value="YVTN repeat-like/Quinoprotein amine dehydrogenase"/>
    <property type="match status" value="1"/>
</dbReference>
<dbReference type="Proteomes" id="UP001203607">
    <property type="component" value="Unassembled WGS sequence"/>
</dbReference>
<keyword evidence="6" id="KW-1185">Reference proteome</keyword>
<dbReference type="Gene3D" id="1.10.10.10">
    <property type="entry name" value="Winged helix-like DNA-binding domain superfamily/Winged helix DNA-binding domain"/>
    <property type="match status" value="1"/>
</dbReference>
<keyword evidence="2" id="KW-0812">Transmembrane</keyword>
<keyword evidence="3" id="KW-0732">Signal</keyword>
<organism evidence="5 6">
    <name type="scientific">Flagellimonas spongiicola</name>
    <dbReference type="NCBI Taxonomy" id="2942208"/>
    <lineage>
        <taxon>Bacteria</taxon>
        <taxon>Pseudomonadati</taxon>
        <taxon>Bacteroidota</taxon>
        <taxon>Flavobacteriia</taxon>
        <taxon>Flavobacteriales</taxon>
        <taxon>Flavobacteriaceae</taxon>
        <taxon>Flagellimonas</taxon>
    </lineage>
</organism>
<gene>
    <name evidence="5" type="ORF">M3P19_11035</name>
</gene>
<keyword evidence="1" id="KW-0175">Coiled coil</keyword>
<dbReference type="SUPFAM" id="SSF46894">
    <property type="entry name" value="C-terminal effector domain of the bipartite response regulators"/>
    <property type="match status" value="1"/>
</dbReference>
<dbReference type="InterPro" id="IPR013783">
    <property type="entry name" value="Ig-like_fold"/>
</dbReference>
<comment type="caution">
    <text evidence="5">The sequence shown here is derived from an EMBL/GenBank/DDBJ whole genome shotgun (WGS) entry which is preliminary data.</text>
</comment>
<feature type="transmembrane region" description="Helical" evidence="2">
    <location>
        <begin position="738"/>
        <end position="758"/>
    </location>
</feature>
<evidence type="ECO:0000313" key="5">
    <source>
        <dbReference type="EMBL" id="MCL6274547.1"/>
    </source>
</evidence>
<dbReference type="EMBL" id="JAMFMA010000002">
    <property type="protein sequence ID" value="MCL6274547.1"/>
    <property type="molecule type" value="Genomic_DNA"/>
</dbReference>
<dbReference type="SMART" id="SM00421">
    <property type="entry name" value="HTH_LUXR"/>
    <property type="match status" value="1"/>
</dbReference>
<feature type="coiled-coil region" evidence="1">
    <location>
        <begin position="767"/>
        <end position="806"/>
    </location>
</feature>
<name>A0ABT0PT29_9FLAO</name>
<dbReference type="InterPro" id="IPR016032">
    <property type="entry name" value="Sig_transdc_resp-reg_C-effctor"/>
</dbReference>
<evidence type="ECO:0000313" key="6">
    <source>
        <dbReference type="Proteomes" id="UP001203607"/>
    </source>
</evidence>
<dbReference type="InterPro" id="IPR011123">
    <property type="entry name" value="Y_Y_Y"/>
</dbReference>
<keyword evidence="2" id="KW-0472">Membrane</keyword>
<proteinExistence type="predicted"/>
<accession>A0ABT0PT29</accession>
<evidence type="ECO:0000256" key="2">
    <source>
        <dbReference type="SAM" id="Phobius"/>
    </source>
</evidence>